<dbReference type="Proteomes" id="UP000278792">
    <property type="component" value="Unassembled WGS sequence"/>
</dbReference>
<dbReference type="PANTHER" id="PTHR37946">
    <property type="entry name" value="SLL1969 PROTEIN"/>
    <property type="match status" value="1"/>
</dbReference>
<name>A0A3N3E2C8_9VIBR</name>
<comment type="caution">
    <text evidence="1">The sequence shown here is derived from an EMBL/GenBank/DDBJ whole genome shotgun (WGS) entry which is preliminary data.</text>
</comment>
<dbReference type="RefSeq" id="WP_123781618.1">
    <property type="nucleotide sequence ID" value="NZ_RKIK01000018.1"/>
</dbReference>
<evidence type="ECO:0000313" key="1">
    <source>
        <dbReference type="EMBL" id="ROV60668.1"/>
    </source>
</evidence>
<dbReference type="AlphaFoldDB" id="A0A3N3E2C8"/>
<organism evidence="1 2">
    <name type="scientific">Vibrio ponticus</name>
    <dbReference type="NCBI Taxonomy" id="265668"/>
    <lineage>
        <taxon>Bacteria</taxon>
        <taxon>Pseudomonadati</taxon>
        <taxon>Pseudomonadota</taxon>
        <taxon>Gammaproteobacteria</taxon>
        <taxon>Vibrionales</taxon>
        <taxon>Vibrionaceae</taxon>
        <taxon>Vibrio</taxon>
    </lineage>
</organism>
<dbReference type="SUPFAM" id="SSF53474">
    <property type="entry name" value="alpha/beta-Hydrolases"/>
    <property type="match status" value="1"/>
</dbReference>
<dbReference type="EMBL" id="RKIK01000018">
    <property type="protein sequence ID" value="ROV60668.1"/>
    <property type="molecule type" value="Genomic_DNA"/>
</dbReference>
<proteinExistence type="predicted"/>
<sequence>MKIIILHGLYMHGLVMQPLSHKLRKLGHQTQVLTYNTVAIDKQRVFEKIDSALDADQTNVLVGHSLGGLIIKAYLNERQPKLNRVSHVVAIGSPIRGASIVERMQQLGIGGMLGNSPLHGLNLHDDLWDFKQKLGCIAGTIPLGARALFGMDQSMLSDGTVTVEETKIEGMTDHILSPSTHTSLIYNSFVPKQIDYFIKHDCFEHLD</sequence>
<gene>
    <name evidence="1" type="ORF">EGH82_08395</name>
</gene>
<evidence type="ECO:0000313" key="2">
    <source>
        <dbReference type="Proteomes" id="UP000278792"/>
    </source>
</evidence>
<dbReference type="Gene3D" id="3.40.50.1820">
    <property type="entry name" value="alpha/beta hydrolase"/>
    <property type="match status" value="1"/>
</dbReference>
<accession>A0A3N3E2C8</accession>
<dbReference type="InterPro" id="IPR029058">
    <property type="entry name" value="AB_hydrolase_fold"/>
</dbReference>
<protein>
    <submittedName>
        <fullName evidence="1">Triacylglycerol lipase</fullName>
    </submittedName>
</protein>
<reference evidence="1 2" key="1">
    <citation type="submission" date="2018-11" db="EMBL/GenBank/DDBJ databases">
        <title>Vibrio ponticus strain CAIM 1751 pathogenic for the snapper Lutjanus guttatus.</title>
        <authorList>
            <person name="Soto-Rodriguez S."/>
            <person name="Lozano-Olvera R."/>
            <person name="Gomez-Gil B."/>
        </authorList>
    </citation>
    <scope>NUCLEOTIDE SEQUENCE [LARGE SCALE GENOMIC DNA]</scope>
    <source>
        <strain evidence="1 2">CAIM 1751</strain>
    </source>
</reference>
<dbReference type="PANTHER" id="PTHR37946:SF1">
    <property type="entry name" value="SLL1969 PROTEIN"/>
    <property type="match status" value="1"/>
</dbReference>